<dbReference type="HOGENOM" id="CLU_047429_0_0_1"/>
<reference evidence="3" key="1">
    <citation type="journal article" date="2012" name="PLoS Genet.">
        <title>The genomes of the fungal plant pathogens Cladosporium fulvum and Dothistroma septosporum reveal adaptation to different hosts and lifestyles but also signatures of common ancestry.</title>
        <authorList>
            <person name="de Wit P.J.G.M."/>
            <person name="van der Burgt A."/>
            <person name="Oekmen B."/>
            <person name="Stergiopoulos I."/>
            <person name="Abd-Elsalam K.A."/>
            <person name="Aerts A.L."/>
            <person name="Bahkali A.H."/>
            <person name="Beenen H.G."/>
            <person name="Chettri P."/>
            <person name="Cox M.P."/>
            <person name="Datema E."/>
            <person name="de Vries R.P."/>
            <person name="Dhillon B."/>
            <person name="Ganley A.R."/>
            <person name="Griffiths S.A."/>
            <person name="Guo Y."/>
            <person name="Hamelin R.C."/>
            <person name="Henrissat B."/>
            <person name="Kabir M.S."/>
            <person name="Jashni M.K."/>
            <person name="Kema G."/>
            <person name="Klaubauf S."/>
            <person name="Lapidus A."/>
            <person name="Levasseur A."/>
            <person name="Lindquist E."/>
            <person name="Mehrabi R."/>
            <person name="Ohm R.A."/>
            <person name="Owen T.J."/>
            <person name="Salamov A."/>
            <person name="Schwelm A."/>
            <person name="Schijlen E."/>
            <person name="Sun H."/>
            <person name="van den Burg H.A."/>
            <person name="van Ham R.C.H.J."/>
            <person name="Zhang S."/>
            <person name="Goodwin S.B."/>
            <person name="Grigoriev I.V."/>
            <person name="Collemare J."/>
            <person name="Bradshaw R.E."/>
        </authorList>
    </citation>
    <scope>NUCLEOTIDE SEQUENCE [LARGE SCALE GENOMIC DNA]</scope>
    <source>
        <strain evidence="3">NZE10 / CBS 128990</strain>
    </source>
</reference>
<evidence type="ECO:0000313" key="2">
    <source>
        <dbReference type="EMBL" id="EME42080.1"/>
    </source>
</evidence>
<feature type="compositionally biased region" description="Low complexity" evidence="1">
    <location>
        <begin position="152"/>
        <end position="162"/>
    </location>
</feature>
<evidence type="ECO:0000313" key="3">
    <source>
        <dbReference type="Proteomes" id="UP000016933"/>
    </source>
</evidence>
<feature type="compositionally biased region" description="Polar residues" evidence="1">
    <location>
        <begin position="163"/>
        <end position="184"/>
    </location>
</feature>
<accession>N1PKJ6</accession>
<feature type="region of interest" description="Disordered" evidence="1">
    <location>
        <begin position="131"/>
        <end position="307"/>
    </location>
</feature>
<feature type="region of interest" description="Disordered" evidence="1">
    <location>
        <begin position="1"/>
        <end position="81"/>
    </location>
</feature>
<sequence>MVEDANTTSESLFRSAKRRKVFRKRTTDEDAPEDPLDATANEPRSHILQNESSAEHQPVVRRPAAKKHGIGFSSGSTTGQMTDQTDMQMALVPVVKQDEAEVIPIDRFMKPTGKVVVEDKHLTAYVDSKLAELRSSTSTPTSNDEATLVDGSQRSNFSSSSSDPRTTTGMTETTDVATLHGTSNAQRRAQARADRTPQKQRRRQPQIDPSATARNAMVDRIMQESQVPMYDQPSAASTGIDSDEAAAEAFKAEFLAGLEEQNRRKPPGPPPAGRGAQNAAPPTGPKLGGSRSQREKMKAIEEAKGKK</sequence>
<feature type="compositionally biased region" description="Low complexity" evidence="1">
    <location>
        <begin position="247"/>
        <end position="259"/>
    </location>
</feature>
<organism evidence="2 3">
    <name type="scientific">Dothistroma septosporum (strain NZE10 / CBS 128990)</name>
    <name type="common">Red band needle blight fungus</name>
    <name type="synonym">Mycosphaerella pini</name>
    <dbReference type="NCBI Taxonomy" id="675120"/>
    <lineage>
        <taxon>Eukaryota</taxon>
        <taxon>Fungi</taxon>
        <taxon>Dikarya</taxon>
        <taxon>Ascomycota</taxon>
        <taxon>Pezizomycotina</taxon>
        <taxon>Dothideomycetes</taxon>
        <taxon>Dothideomycetidae</taxon>
        <taxon>Mycosphaerellales</taxon>
        <taxon>Mycosphaerellaceae</taxon>
        <taxon>Dothistroma</taxon>
    </lineage>
</organism>
<dbReference type="OMA" id="MCDRFTA"/>
<feature type="compositionally biased region" description="Polar residues" evidence="1">
    <location>
        <begin position="1"/>
        <end position="12"/>
    </location>
</feature>
<feature type="compositionally biased region" description="Basic residues" evidence="1">
    <location>
        <begin position="15"/>
        <end position="24"/>
    </location>
</feature>
<dbReference type="AlphaFoldDB" id="N1PKJ6"/>
<evidence type="ECO:0000256" key="1">
    <source>
        <dbReference type="SAM" id="MobiDB-lite"/>
    </source>
</evidence>
<proteinExistence type="predicted"/>
<dbReference type="EMBL" id="KB446541">
    <property type="protein sequence ID" value="EME42080.1"/>
    <property type="molecule type" value="Genomic_DNA"/>
</dbReference>
<reference evidence="2 3" key="2">
    <citation type="journal article" date="2012" name="PLoS Pathog.">
        <title>Diverse lifestyles and strategies of plant pathogenesis encoded in the genomes of eighteen Dothideomycetes fungi.</title>
        <authorList>
            <person name="Ohm R.A."/>
            <person name="Feau N."/>
            <person name="Henrissat B."/>
            <person name="Schoch C.L."/>
            <person name="Horwitz B.A."/>
            <person name="Barry K.W."/>
            <person name="Condon B.J."/>
            <person name="Copeland A.C."/>
            <person name="Dhillon B."/>
            <person name="Glaser F."/>
            <person name="Hesse C.N."/>
            <person name="Kosti I."/>
            <person name="LaButti K."/>
            <person name="Lindquist E.A."/>
            <person name="Lucas S."/>
            <person name="Salamov A.A."/>
            <person name="Bradshaw R.E."/>
            <person name="Ciuffetti L."/>
            <person name="Hamelin R.C."/>
            <person name="Kema G.H.J."/>
            <person name="Lawrence C."/>
            <person name="Scott J.A."/>
            <person name="Spatafora J.W."/>
            <person name="Turgeon B.G."/>
            <person name="de Wit P.J.G.M."/>
            <person name="Zhong S."/>
            <person name="Goodwin S.B."/>
            <person name="Grigoriev I.V."/>
        </authorList>
    </citation>
    <scope>NUCLEOTIDE SEQUENCE [LARGE SCALE GENOMIC DNA]</scope>
    <source>
        <strain evidence="3">NZE10 / CBS 128990</strain>
    </source>
</reference>
<dbReference type="eggNOG" id="ENOG502RGN6">
    <property type="taxonomic scope" value="Eukaryota"/>
</dbReference>
<keyword evidence="3" id="KW-1185">Reference proteome</keyword>
<feature type="compositionally biased region" description="Basic and acidic residues" evidence="1">
    <location>
        <begin position="292"/>
        <end position="307"/>
    </location>
</feature>
<dbReference type="Proteomes" id="UP000016933">
    <property type="component" value="Unassembled WGS sequence"/>
</dbReference>
<protein>
    <submittedName>
        <fullName evidence="2">Uncharacterized protein</fullName>
    </submittedName>
</protein>
<dbReference type="OrthoDB" id="5627at2759"/>
<name>N1PKJ6_DOTSN</name>
<gene>
    <name evidence="2" type="ORF">DOTSEDRAFT_89573</name>
</gene>
<feature type="compositionally biased region" description="Polar residues" evidence="1">
    <location>
        <begin position="134"/>
        <end position="145"/>
    </location>
</feature>